<proteinExistence type="predicted"/>
<gene>
    <name evidence="2" type="ORF">GSONMT00045996001</name>
</gene>
<feature type="compositionally biased region" description="Polar residues" evidence="1">
    <location>
        <begin position="71"/>
        <end position="81"/>
    </location>
</feature>
<dbReference type="AlphaFoldDB" id="A0A060Z654"/>
<accession>A0A060Z654</accession>
<name>A0A060Z654_ONCMY</name>
<organism evidence="2 3">
    <name type="scientific">Oncorhynchus mykiss</name>
    <name type="common">Rainbow trout</name>
    <name type="synonym">Salmo gairdneri</name>
    <dbReference type="NCBI Taxonomy" id="8022"/>
    <lineage>
        <taxon>Eukaryota</taxon>
        <taxon>Metazoa</taxon>
        <taxon>Chordata</taxon>
        <taxon>Craniata</taxon>
        <taxon>Vertebrata</taxon>
        <taxon>Euteleostomi</taxon>
        <taxon>Actinopterygii</taxon>
        <taxon>Neopterygii</taxon>
        <taxon>Teleostei</taxon>
        <taxon>Protacanthopterygii</taxon>
        <taxon>Salmoniformes</taxon>
        <taxon>Salmonidae</taxon>
        <taxon>Salmoninae</taxon>
        <taxon>Oncorhynchus</taxon>
    </lineage>
</organism>
<feature type="region of interest" description="Disordered" evidence="1">
    <location>
        <begin position="1"/>
        <end position="81"/>
    </location>
</feature>
<evidence type="ECO:0000313" key="3">
    <source>
        <dbReference type="Proteomes" id="UP000193380"/>
    </source>
</evidence>
<dbReference type="EMBL" id="FR947366">
    <property type="protein sequence ID" value="CDQ99506.1"/>
    <property type="molecule type" value="Genomic_DNA"/>
</dbReference>
<sequence>MSSPTSTPGRRKRNRDDIPATPKSTAKAGSDGLVSPPSQRRRGQDSSNGDLPAMPTSPGTDIASPAVHDTSLFSSPRRSGN</sequence>
<reference evidence="2" key="2">
    <citation type="submission" date="2014-03" db="EMBL/GenBank/DDBJ databases">
        <authorList>
            <person name="Genoscope - CEA"/>
        </authorList>
    </citation>
    <scope>NUCLEOTIDE SEQUENCE</scope>
</reference>
<dbReference type="STRING" id="8022.A0A060Z654"/>
<reference evidence="2" key="1">
    <citation type="journal article" date="2014" name="Nat. Commun.">
        <title>The rainbow trout genome provides novel insights into evolution after whole-genome duplication in vertebrates.</title>
        <authorList>
            <person name="Berthelot C."/>
            <person name="Brunet F."/>
            <person name="Chalopin D."/>
            <person name="Juanchich A."/>
            <person name="Bernard M."/>
            <person name="Noel B."/>
            <person name="Bento P."/>
            <person name="Da Silva C."/>
            <person name="Labadie K."/>
            <person name="Alberti A."/>
            <person name="Aury J.M."/>
            <person name="Louis A."/>
            <person name="Dehais P."/>
            <person name="Bardou P."/>
            <person name="Montfort J."/>
            <person name="Klopp C."/>
            <person name="Cabau C."/>
            <person name="Gaspin C."/>
            <person name="Thorgaard G.H."/>
            <person name="Boussaha M."/>
            <person name="Quillet E."/>
            <person name="Guyomard R."/>
            <person name="Galiana D."/>
            <person name="Bobe J."/>
            <person name="Volff J.N."/>
            <person name="Genet C."/>
            <person name="Wincker P."/>
            <person name="Jaillon O."/>
            <person name="Roest Crollius H."/>
            <person name="Guiguen Y."/>
        </authorList>
    </citation>
    <scope>NUCLEOTIDE SEQUENCE [LARGE SCALE GENOMIC DNA]</scope>
</reference>
<evidence type="ECO:0000256" key="1">
    <source>
        <dbReference type="SAM" id="MobiDB-lite"/>
    </source>
</evidence>
<dbReference type="Proteomes" id="UP000193380">
    <property type="component" value="Unassembled WGS sequence"/>
</dbReference>
<protein>
    <submittedName>
        <fullName evidence="2">Uncharacterized protein</fullName>
    </submittedName>
</protein>
<dbReference type="PaxDb" id="8022-A0A060Z654"/>
<evidence type="ECO:0000313" key="2">
    <source>
        <dbReference type="EMBL" id="CDQ99506.1"/>
    </source>
</evidence>